<dbReference type="EMBL" id="DVMS01000125">
    <property type="protein sequence ID" value="HIU38883.1"/>
    <property type="molecule type" value="Genomic_DNA"/>
</dbReference>
<reference evidence="1" key="1">
    <citation type="submission" date="2020-10" db="EMBL/GenBank/DDBJ databases">
        <authorList>
            <person name="Gilroy R."/>
        </authorList>
    </citation>
    <scope>NUCLEOTIDE SEQUENCE</scope>
    <source>
        <strain evidence="1">17073</strain>
    </source>
</reference>
<evidence type="ECO:0008006" key="3">
    <source>
        <dbReference type="Google" id="ProtNLM"/>
    </source>
</evidence>
<sequence>MRYILGLDIGTNSVGWAVVEAIIDEDGKEKLVKINSLGSRIIPMDAATLGDFNAGKTVSKTKNRTERRLMRRILQRKVLRRERLLRVLSLMNFLPKHYAQCLDRYGKIISDREPK</sequence>
<dbReference type="InterPro" id="IPR036397">
    <property type="entry name" value="RNaseH_sf"/>
</dbReference>
<reference evidence="1" key="2">
    <citation type="journal article" date="2021" name="PeerJ">
        <title>Extensive microbial diversity within the chicken gut microbiome revealed by metagenomics and culture.</title>
        <authorList>
            <person name="Gilroy R."/>
            <person name="Ravi A."/>
            <person name="Getino M."/>
            <person name="Pursley I."/>
            <person name="Horton D.L."/>
            <person name="Alikhan N.F."/>
            <person name="Baker D."/>
            <person name="Gharbi K."/>
            <person name="Hall N."/>
            <person name="Watson M."/>
            <person name="Adriaenssens E.M."/>
            <person name="Foster-Nyarko E."/>
            <person name="Jarju S."/>
            <person name="Secka A."/>
            <person name="Antonio M."/>
            <person name="Oren A."/>
            <person name="Chaudhuri R.R."/>
            <person name="La Ragione R."/>
            <person name="Hildebrand F."/>
            <person name="Pallen M.J."/>
        </authorList>
    </citation>
    <scope>NUCLEOTIDE SEQUENCE</scope>
    <source>
        <strain evidence="1">17073</strain>
    </source>
</reference>
<dbReference type="Proteomes" id="UP000824076">
    <property type="component" value="Unassembled WGS sequence"/>
</dbReference>
<organism evidence="1 2">
    <name type="scientific">Candidatus Limisoma intestinavium</name>
    <dbReference type="NCBI Taxonomy" id="2840856"/>
    <lineage>
        <taxon>Bacteria</taxon>
        <taxon>Pseudomonadati</taxon>
        <taxon>Bacteroidota</taxon>
        <taxon>Bacteroidia</taxon>
        <taxon>Bacteroidales</taxon>
        <taxon>Candidatus Limisoma</taxon>
    </lineage>
</organism>
<protein>
    <recommendedName>
        <fullName evidence="3">CRISPR-associated endonuclease Cas9</fullName>
    </recommendedName>
</protein>
<name>A0A9D1IKR3_9BACT</name>
<evidence type="ECO:0000313" key="1">
    <source>
        <dbReference type="EMBL" id="HIU38883.1"/>
    </source>
</evidence>
<evidence type="ECO:0000313" key="2">
    <source>
        <dbReference type="Proteomes" id="UP000824076"/>
    </source>
</evidence>
<dbReference type="GO" id="GO:0003676">
    <property type="term" value="F:nucleic acid binding"/>
    <property type="evidence" value="ECO:0007669"/>
    <property type="project" value="InterPro"/>
</dbReference>
<dbReference type="AlphaFoldDB" id="A0A9D1IKR3"/>
<dbReference type="Gene3D" id="3.30.420.10">
    <property type="entry name" value="Ribonuclease H-like superfamily/Ribonuclease H"/>
    <property type="match status" value="1"/>
</dbReference>
<proteinExistence type="predicted"/>
<feature type="non-terminal residue" evidence="1">
    <location>
        <position position="115"/>
    </location>
</feature>
<gene>
    <name evidence="1" type="ORF">IAD18_04365</name>
</gene>
<comment type="caution">
    <text evidence="1">The sequence shown here is derived from an EMBL/GenBank/DDBJ whole genome shotgun (WGS) entry which is preliminary data.</text>
</comment>
<accession>A0A9D1IKR3</accession>